<feature type="transmembrane region" description="Helical" evidence="1">
    <location>
        <begin position="12"/>
        <end position="32"/>
    </location>
</feature>
<evidence type="ECO:0000313" key="2">
    <source>
        <dbReference type="EMBL" id="MBP2166870.1"/>
    </source>
</evidence>
<protein>
    <submittedName>
        <fullName evidence="2">ABC-type Fe3+-siderophore transport system permease subunit</fullName>
    </submittedName>
</protein>
<evidence type="ECO:0000256" key="1">
    <source>
        <dbReference type="SAM" id="Phobius"/>
    </source>
</evidence>
<reference evidence="2 3" key="1">
    <citation type="submission" date="2021-03" db="EMBL/GenBank/DDBJ databases">
        <authorList>
            <person name="D'Agostino P."/>
            <person name="Huntemann M."/>
            <person name="Clum A."/>
            <person name="Spunde A."/>
            <person name="Palaniappan K."/>
            <person name="Ritter S."/>
            <person name="Mikhailova N."/>
            <person name="Chen I.-M."/>
            <person name="Stamatis D."/>
            <person name="Reddy T."/>
            <person name="O'Malley R."/>
            <person name="Daum C."/>
            <person name="Shapiro N."/>
            <person name="Ivanova N."/>
            <person name="Kyrpides N."/>
            <person name="Woyke T."/>
        </authorList>
    </citation>
    <scope>NUCLEOTIDE SEQUENCE [LARGE SCALE GENOMIC DNA]</scope>
    <source>
        <strain evidence="2 3">WS4403</strain>
    </source>
</reference>
<reference evidence="3" key="2">
    <citation type="submission" date="2023-07" db="EMBL/GenBank/DDBJ databases">
        <title>Genome mining of underrepresented organisms for secondary metabolites.</title>
        <authorList>
            <person name="D'Agostino P.M."/>
        </authorList>
    </citation>
    <scope>NUCLEOTIDE SEQUENCE [LARGE SCALE GENOMIC DNA]</scope>
    <source>
        <strain evidence="3">WS4403</strain>
    </source>
</reference>
<keyword evidence="1" id="KW-0472">Membrane</keyword>
<dbReference type="EMBL" id="JAGGMQ010000001">
    <property type="protein sequence ID" value="MBP2166870.1"/>
    <property type="molecule type" value="Genomic_DNA"/>
</dbReference>
<gene>
    <name evidence="2" type="ORF">J2125_000062</name>
</gene>
<keyword evidence="1" id="KW-0812">Transmembrane</keyword>
<accession>A0ABS4P476</accession>
<name>A0ABS4P476_9GAMM</name>
<keyword evidence="1" id="KW-1133">Transmembrane helix</keyword>
<feature type="transmembrane region" description="Helical" evidence="1">
    <location>
        <begin position="38"/>
        <end position="57"/>
    </location>
</feature>
<evidence type="ECO:0000313" key="3">
    <source>
        <dbReference type="Proteomes" id="UP001195624"/>
    </source>
</evidence>
<organism evidence="2 3">
    <name type="scientific">Winslowiella toletana</name>
    <dbReference type="NCBI Taxonomy" id="92490"/>
    <lineage>
        <taxon>Bacteria</taxon>
        <taxon>Pseudomonadati</taxon>
        <taxon>Pseudomonadota</taxon>
        <taxon>Gammaproteobacteria</taxon>
        <taxon>Enterobacterales</taxon>
        <taxon>Erwiniaceae</taxon>
        <taxon>Winslowiella</taxon>
    </lineage>
</organism>
<dbReference type="Proteomes" id="UP001195624">
    <property type="component" value="Unassembled WGS sequence"/>
</dbReference>
<comment type="caution">
    <text evidence="2">The sequence shown here is derived from an EMBL/GenBank/DDBJ whole genome shotgun (WGS) entry which is preliminary data.</text>
</comment>
<proteinExistence type="predicted"/>
<sequence length="67" mass="7732">MRIFKKLASRGIAGISDCLIMATLFLLFWFIFMSESEYRYVIAGFSCLGFVAAYFVYRFADKIHDGI</sequence>
<keyword evidence="3" id="KW-1185">Reference proteome</keyword>